<reference evidence="2" key="1">
    <citation type="submission" date="2023-06" db="EMBL/GenBank/DDBJ databases">
        <title>WGS-Sequencing of Streptomyces ficellus isolate 21 collected from sand in Gara Djebilet Iron Mine in Algeria.</title>
        <authorList>
            <person name="Zegers G.P."/>
            <person name="Gomez A."/>
            <person name="Gueddou A."/>
            <person name="Zahara A.F."/>
            <person name="Worth M."/>
            <person name="Sevigny J.L."/>
            <person name="Tisa L."/>
        </authorList>
    </citation>
    <scope>NUCLEOTIDE SEQUENCE</scope>
    <source>
        <strain evidence="2">AS11</strain>
    </source>
</reference>
<dbReference type="RefSeq" id="WP_290109627.1">
    <property type="nucleotide sequence ID" value="NZ_JAUEPL010000002.1"/>
</dbReference>
<protein>
    <submittedName>
        <fullName evidence="2">Uncharacterized protein</fullName>
    </submittedName>
</protein>
<feature type="transmembrane region" description="Helical" evidence="1">
    <location>
        <begin position="344"/>
        <end position="366"/>
    </location>
</feature>
<feature type="transmembrane region" description="Helical" evidence="1">
    <location>
        <begin position="424"/>
        <end position="443"/>
    </location>
</feature>
<evidence type="ECO:0000313" key="3">
    <source>
        <dbReference type="Proteomes" id="UP001174050"/>
    </source>
</evidence>
<gene>
    <name evidence="2" type="ORF">QWM81_01945</name>
</gene>
<evidence type="ECO:0000313" key="2">
    <source>
        <dbReference type="EMBL" id="MDN3292825.1"/>
    </source>
</evidence>
<feature type="transmembrane region" description="Helical" evidence="1">
    <location>
        <begin position="386"/>
        <end position="404"/>
    </location>
</feature>
<dbReference type="EMBL" id="JAUEPL010000002">
    <property type="protein sequence ID" value="MDN3292825.1"/>
    <property type="molecule type" value="Genomic_DNA"/>
</dbReference>
<dbReference type="Proteomes" id="UP001174050">
    <property type="component" value="Unassembled WGS sequence"/>
</dbReference>
<name>A0ABT7Z030_9ACTN</name>
<feature type="transmembrane region" description="Helical" evidence="1">
    <location>
        <begin position="81"/>
        <end position="103"/>
    </location>
</feature>
<keyword evidence="1" id="KW-1133">Transmembrane helix</keyword>
<comment type="caution">
    <text evidence="2">The sequence shown here is derived from an EMBL/GenBank/DDBJ whole genome shotgun (WGS) entry which is preliminary data.</text>
</comment>
<feature type="transmembrane region" description="Helical" evidence="1">
    <location>
        <begin position="54"/>
        <end position="74"/>
    </location>
</feature>
<feature type="transmembrane region" description="Helical" evidence="1">
    <location>
        <begin position="316"/>
        <end position="337"/>
    </location>
</feature>
<sequence>MKIRNHDPLVHHLRAAARRVDLLALAAGALFALTLAVAVHQQRRLDFTHPGPALGAVITTGLALLLLAGLAGIRRLRAHRLWLASAWTATVLLTGTVLIWYAAVTDTSHTLARGTLVTSMRDTDAYLARHAPSQTHHVRVPTGVFIQALRFTGPYDVEVSGYIWQRYADSVPAGIQRGIVLPEADDSYQPRKVYDIHRDGEHVIGWYFNVKIRQVFDYRTYPLDEQDVWLRLWHPDFESRVQLVPDLAAYPPWRGPAAYGLDPDFVPGNWAVKTTSFSYDTPRYSANFGQGRQYREEAHPELYFNMHMAREFASPLFGRIIPLAFIAVLAFASLFVTTKNTRRYPLAGFDGLTVVELAAAVLLVLNVDHNSAREATGSHGITYIDYVYFCLYFMIIGVVWNSLLLSRGPHLSLIQWRDNLAPKLLYWPVLAFLLCSVTALTFLL</sequence>
<organism evidence="2 3">
    <name type="scientific">Streptomyces ficellus</name>
    <dbReference type="NCBI Taxonomy" id="1977088"/>
    <lineage>
        <taxon>Bacteria</taxon>
        <taxon>Bacillati</taxon>
        <taxon>Actinomycetota</taxon>
        <taxon>Actinomycetes</taxon>
        <taxon>Kitasatosporales</taxon>
        <taxon>Streptomycetaceae</taxon>
        <taxon>Streptomyces</taxon>
    </lineage>
</organism>
<proteinExistence type="predicted"/>
<keyword evidence="1" id="KW-0812">Transmembrane</keyword>
<keyword evidence="1" id="KW-0472">Membrane</keyword>
<keyword evidence="3" id="KW-1185">Reference proteome</keyword>
<evidence type="ECO:0000256" key="1">
    <source>
        <dbReference type="SAM" id="Phobius"/>
    </source>
</evidence>
<accession>A0ABT7Z030</accession>